<dbReference type="OrthoDB" id="2085436at2"/>
<dbReference type="RefSeq" id="WP_114352084.1">
    <property type="nucleotide sequence ID" value="NZ_QPJJ01000003.1"/>
</dbReference>
<dbReference type="EMBL" id="QPJJ01000003">
    <property type="protein sequence ID" value="RCW74990.1"/>
    <property type="molecule type" value="Genomic_DNA"/>
</dbReference>
<dbReference type="Proteomes" id="UP000252585">
    <property type="component" value="Unassembled WGS sequence"/>
</dbReference>
<evidence type="ECO:0008006" key="3">
    <source>
        <dbReference type="Google" id="ProtNLM"/>
    </source>
</evidence>
<name>A0A368Y3W7_9BACI</name>
<evidence type="ECO:0000313" key="2">
    <source>
        <dbReference type="Proteomes" id="UP000252585"/>
    </source>
</evidence>
<dbReference type="AlphaFoldDB" id="A0A368Y3W7"/>
<comment type="caution">
    <text evidence="1">The sequence shown here is derived from an EMBL/GenBank/DDBJ whole genome shotgun (WGS) entry which is preliminary data.</text>
</comment>
<proteinExistence type="predicted"/>
<dbReference type="Gene3D" id="2.30.29.30">
    <property type="entry name" value="Pleckstrin-homology domain (PH domain)/Phosphotyrosine-binding domain (PTB)"/>
    <property type="match status" value="1"/>
</dbReference>
<evidence type="ECO:0000313" key="1">
    <source>
        <dbReference type="EMBL" id="RCW74990.1"/>
    </source>
</evidence>
<gene>
    <name evidence="1" type="ORF">DFR57_103287</name>
</gene>
<organism evidence="1 2">
    <name type="scientific">Saliterribacillus persicus</name>
    <dbReference type="NCBI Taxonomy" id="930114"/>
    <lineage>
        <taxon>Bacteria</taxon>
        <taxon>Bacillati</taxon>
        <taxon>Bacillota</taxon>
        <taxon>Bacilli</taxon>
        <taxon>Bacillales</taxon>
        <taxon>Bacillaceae</taxon>
        <taxon>Saliterribacillus</taxon>
    </lineage>
</organism>
<reference evidence="1 2" key="1">
    <citation type="submission" date="2018-07" db="EMBL/GenBank/DDBJ databases">
        <title>Genomic Encyclopedia of Type Strains, Phase IV (KMG-IV): sequencing the most valuable type-strain genomes for metagenomic binning, comparative biology and taxonomic classification.</title>
        <authorList>
            <person name="Goeker M."/>
        </authorList>
    </citation>
    <scope>NUCLEOTIDE SEQUENCE [LARGE SCALE GENOMIC DNA]</scope>
    <source>
        <strain evidence="1 2">DSM 27696</strain>
    </source>
</reference>
<accession>A0A368Y3W7</accession>
<dbReference type="InterPro" id="IPR011993">
    <property type="entry name" value="PH-like_dom_sf"/>
</dbReference>
<sequence>MENIVKKGMANLWKGKEGVRGKLYLTDQQLIHEAHKMNVQNEKVEINLADIDYLEFYTNKVLGIPLTKNGLMVVDKDGAQYKFVVNKRESWKNQIEEQLKVISVNV</sequence>
<protein>
    <recommendedName>
        <fullName evidence="3">GRAM domain-containing protein</fullName>
    </recommendedName>
</protein>
<keyword evidence="2" id="KW-1185">Reference proteome</keyword>